<reference evidence="2" key="1">
    <citation type="submission" date="2021-04" db="EMBL/GenBank/DDBJ databases">
        <title>Genome based classification of Actinospica acidithermotolerans sp. nov., an actinobacterium isolated from an Indonesian hot spring.</title>
        <authorList>
            <person name="Kusuma A.B."/>
            <person name="Putra K.E."/>
            <person name="Nafisah S."/>
            <person name="Loh J."/>
            <person name="Nouioui I."/>
            <person name="Goodfellow M."/>
        </authorList>
    </citation>
    <scope>NUCLEOTIDE SEQUENCE</scope>
    <source>
        <strain evidence="2">CSCA 57</strain>
    </source>
</reference>
<keyword evidence="3" id="KW-1185">Reference proteome</keyword>
<organism evidence="2 3">
    <name type="scientific">Actinospica durhamensis</name>
    <dbReference type="NCBI Taxonomy" id="1508375"/>
    <lineage>
        <taxon>Bacteria</taxon>
        <taxon>Bacillati</taxon>
        <taxon>Actinomycetota</taxon>
        <taxon>Actinomycetes</taxon>
        <taxon>Catenulisporales</taxon>
        <taxon>Actinospicaceae</taxon>
        <taxon>Actinospica</taxon>
    </lineage>
</organism>
<evidence type="ECO:0008006" key="4">
    <source>
        <dbReference type="Google" id="ProtNLM"/>
    </source>
</evidence>
<keyword evidence="1" id="KW-0732">Signal</keyword>
<comment type="caution">
    <text evidence="2">The sequence shown here is derived from an EMBL/GenBank/DDBJ whole genome shotgun (WGS) entry which is preliminary data.</text>
</comment>
<evidence type="ECO:0000313" key="2">
    <source>
        <dbReference type="EMBL" id="MBR7838081.1"/>
    </source>
</evidence>
<feature type="signal peptide" evidence="1">
    <location>
        <begin position="1"/>
        <end position="27"/>
    </location>
</feature>
<sequence>MPRRPLIAACTLTLAVPLALCSLSACADPGSGAATTPAAGSGAGTGATPSSVAVADSSALITDLGQAGHTCTAATGAADTVAMPGLRNSLNCVISGAGRTGSADATVAVFDDHAHAAAFANVLTSSNVSGLLLGGTSERAVLGSNWVVLVPDDASYADAVHAALGGTVLDGGTSTASAGASSGG</sequence>
<gene>
    <name evidence="2" type="ORF">KDL01_32710</name>
</gene>
<dbReference type="RefSeq" id="WP_212532542.1">
    <property type="nucleotide sequence ID" value="NZ_JAGSOG010000255.1"/>
</dbReference>
<name>A0A941EVL3_9ACTN</name>
<dbReference type="AlphaFoldDB" id="A0A941EVL3"/>
<protein>
    <recommendedName>
        <fullName evidence="4">DUF3558 domain-containing protein</fullName>
    </recommendedName>
</protein>
<accession>A0A941EVL3</accession>
<dbReference type="EMBL" id="JAGSOG010000255">
    <property type="protein sequence ID" value="MBR7838081.1"/>
    <property type="molecule type" value="Genomic_DNA"/>
</dbReference>
<feature type="chain" id="PRO_5038404581" description="DUF3558 domain-containing protein" evidence="1">
    <location>
        <begin position="28"/>
        <end position="184"/>
    </location>
</feature>
<evidence type="ECO:0000313" key="3">
    <source>
        <dbReference type="Proteomes" id="UP000675781"/>
    </source>
</evidence>
<proteinExistence type="predicted"/>
<evidence type="ECO:0000256" key="1">
    <source>
        <dbReference type="SAM" id="SignalP"/>
    </source>
</evidence>
<dbReference type="Proteomes" id="UP000675781">
    <property type="component" value="Unassembled WGS sequence"/>
</dbReference>
<dbReference type="PROSITE" id="PS51257">
    <property type="entry name" value="PROKAR_LIPOPROTEIN"/>
    <property type="match status" value="1"/>
</dbReference>